<feature type="transmembrane region" description="Helical" evidence="7">
    <location>
        <begin position="94"/>
        <end position="118"/>
    </location>
</feature>
<dbReference type="GO" id="GO:0015179">
    <property type="term" value="F:L-amino acid transmembrane transporter activity"/>
    <property type="evidence" value="ECO:0007669"/>
    <property type="project" value="TreeGrafter"/>
</dbReference>
<feature type="transmembrane region" description="Helical" evidence="7">
    <location>
        <begin position="152"/>
        <end position="174"/>
    </location>
</feature>
<dbReference type="GO" id="GO:0016020">
    <property type="term" value="C:membrane"/>
    <property type="evidence" value="ECO:0007669"/>
    <property type="project" value="UniProtKB-SubCell"/>
</dbReference>
<evidence type="ECO:0000313" key="10">
    <source>
        <dbReference type="Proteomes" id="UP000245768"/>
    </source>
</evidence>
<evidence type="ECO:0000256" key="5">
    <source>
        <dbReference type="ARBA" id="ARBA00023136"/>
    </source>
</evidence>
<reference evidence="9" key="1">
    <citation type="journal article" date="2018" name="Mol. Biol. Evol.">
        <title>Broad Genomic Sampling Reveals a Smut Pathogenic Ancestry of the Fungal Clade Ustilaginomycotina.</title>
        <authorList>
            <person name="Kijpornyongpan T."/>
            <person name="Mondo S.J."/>
            <person name="Barry K."/>
            <person name="Sandor L."/>
            <person name="Lee J."/>
            <person name="Lipzen A."/>
            <person name="Pangilinan J."/>
            <person name="LaButti K."/>
            <person name="Hainaut M."/>
            <person name="Henrissat B."/>
            <person name="Grigoriev I.V."/>
            <person name="Spatafora J.W."/>
            <person name="Aime M.C."/>
        </authorList>
    </citation>
    <scope>NUCLEOTIDE SEQUENCE [LARGE SCALE GENOMIC DNA]</scope>
    <source>
        <strain evidence="9">MCA 4198</strain>
    </source>
</reference>
<protein>
    <recommendedName>
        <fullName evidence="8">Amino acid transporter transmembrane domain-containing protein</fullName>
    </recommendedName>
</protein>
<feature type="transmembrane region" description="Helical" evidence="7">
    <location>
        <begin position="333"/>
        <end position="354"/>
    </location>
</feature>
<sequence length="504" mass="53788">MSPASDLQQDRERFEKEKDLSSKSEVDVPEVAMQKDLAVQTDEEANVPAGGEDVFKVGGEGADFRGVSMFGAAILVVKTSFGLGVLGIPTTFAALGFFPGLLCLVILSIVSTLAGWYIGRFRLHHPSVHSIGDVGFLLFGEAGREFLGVSLWLFYTLSYGSGALATSIAFNSITDHATCTMVWVVVAAIIAFVIGSMLRTLKSLVWLGSAAIVSVFLAVWIAAIASLVLKRPAAAPAYPAPVELNNGPFASSTSFAAVMAAISTQLFSLCGTASFFQIHSEMRDHRQWTKSLCLGQGFVCLNYIATSVIIYAKVGQYVPSPLLGVGGEVVKKVAYGIALPALLYTCIFQAHIAAKYAFVRILRNTRHLQSSTKIHWLTWVGSMTAVCIFGFIVACAVPFFGGLLGLIGALLGTTFMITVPALMYLYDAAFLAKGSEHGLRYKVHTWLRHGLSSRPLYGLIAIFFVVAGLFITVASTYGSIDGIVESFETGSNGAAFSCVNNAGS</sequence>
<feature type="domain" description="Amino acid transporter transmembrane" evidence="8">
    <location>
        <begin position="67"/>
        <end position="426"/>
    </location>
</feature>
<keyword evidence="4 7" id="KW-1133">Transmembrane helix</keyword>
<dbReference type="PANTHER" id="PTHR22950:SF683">
    <property type="entry name" value="AMINO ACID TRANSPORTER (EUROFUNG)"/>
    <property type="match status" value="1"/>
</dbReference>
<accession>A0A316YUR3</accession>
<feature type="transmembrane region" description="Helical" evidence="7">
    <location>
        <begin position="374"/>
        <end position="400"/>
    </location>
</feature>
<dbReference type="AlphaFoldDB" id="A0A316YUR3"/>
<feature type="region of interest" description="Disordered" evidence="6">
    <location>
        <begin position="1"/>
        <end position="27"/>
    </location>
</feature>
<evidence type="ECO:0000256" key="4">
    <source>
        <dbReference type="ARBA" id="ARBA00022989"/>
    </source>
</evidence>
<evidence type="ECO:0000256" key="3">
    <source>
        <dbReference type="ARBA" id="ARBA00022692"/>
    </source>
</evidence>
<dbReference type="Gene3D" id="1.20.1740.10">
    <property type="entry name" value="Amino acid/polyamine transporter I"/>
    <property type="match status" value="1"/>
</dbReference>
<feature type="transmembrane region" description="Helical" evidence="7">
    <location>
        <begin position="180"/>
        <end position="198"/>
    </location>
</feature>
<evidence type="ECO:0000256" key="7">
    <source>
        <dbReference type="SAM" id="Phobius"/>
    </source>
</evidence>
<dbReference type="GeneID" id="37047718"/>
<feature type="transmembrane region" description="Helical" evidence="7">
    <location>
        <begin position="205"/>
        <end position="229"/>
    </location>
</feature>
<evidence type="ECO:0000256" key="2">
    <source>
        <dbReference type="ARBA" id="ARBA00008066"/>
    </source>
</evidence>
<dbReference type="EMBL" id="KZ819635">
    <property type="protein sequence ID" value="PWN92524.1"/>
    <property type="molecule type" value="Genomic_DNA"/>
</dbReference>
<feature type="transmembrane region" description="Helical" evidence="7">
    <location>
        <begin position="406"/>
        <end position="426"/>
    </location>
</feature>
<proteinExistence type="inferred from homology"/>
<dbReference type="OrthoDB" id="40134at2759"/>
<comment type="similarity">
    <text evidence="2">Belongs to the amino acid/polyamine transporter 2 family.</text>
</comment>
<dbReference type="PANTHER" id="PTHR22950">
    <property type="entry name" value="AMINO ACID TRANSPORTER"/>
    <property type="match status" value="1"/>
</dbReference>
<dbReference type="InParanoid" id="A0A316YUR3"/>
<evidence type="ECO:0000259" key="8">
    <source>
        <dbReference type="Pfam" id="PF01490"/>
    </source>
</evidence>
<evidence type="ECO:0000256" key="1">
    <source>
        <dbReference type="ARBA" id="ARBA00004141"/>
    </source>
</evidence>
<organism evidence="9 10">
    <name type="scientific">Acaromyces ingoldii</name>
    <dbReference type="NCBI Taxonomy" id="215250"/>
    <lineage>
        <taxon>Eukaryota</taxon>
        <taxon>Fungi</taxon>
        <taxon>Dikarya</taxon>
        <taxon>Basidiomycota</taxon>
        <taxon>Ustilaginomycotina</taxon>
        <taxon>Exobasidiomycetes</taxon>
        <taxon>Exobasidiales</taxon>
        <taxon>Cryptobasidiaceae</taxon>
        <taxon>Acaromyces</taxon>
    </lineage>
</organism>
<evidence type="ECO:0000256" key="6">
    <source>
        <dbReference type="SAM" id="MobiDB-lite"/>
    </source>
</evidence>
<dbReference type="STRING" id="215250.A0A316YUR3"/>
<keyword evidence="3 7" id="KW-0812">Transmembrane</keyword>
<dbReference type="InterPro" id="IPR013057">
    <property type="entry name" value="AA_transpt_TM"/>
</dbReference>
<dbReference type="Proteomes" id="UP000245768">
    <property type="component" value="Unassembled WGS sequence"/>
</dbReference>
<evidence type="ECO:0000313" key="9">
    <source>
        <dbReference type="EMBL" id="PWN92524.1"/>
    </source>
</evidence>
<feature type="compositionally biased region" description="Basic and acidic residues" evidence="6">
    <location>
        <begin position="8"/>
        <end position="26"/>
    </location>
</feature>
<dbReference type="RefSeq" id="XP_025379722.1">
    <property type="nucleotide sequence ID" value="XM_025525802.1"/>
</dbReference>
<keyword evidence="5 7" id="KW-0472">Membrane</keyword>
<comment type="subcellular location">
    <subcellularLocation>
        <location evidence="1">Membrane</location>
        <topology evidence="1">Multi-pass membrane protein</topology>
    </subcellularLocation>
</comment>
<gene>
    <name evidence="9" type="ORF">FA10DRAFT_94764</name>
</gene>
<feature type="transmembrane region" description="Helical" evidence="7">
    <location>
        <begin position="456"/>
        <end position="477"/>
    </location>
</feature>
<name>A0A316YUR3_9BASI</name>
<feature type="transmembrane region" description="Helical" evidence="7">
    <location>
        <begin position="249"/>
        <end position="271"/>
    </location>
</feature>
<feature type="transmembrane region" description="Helical" evidence="7">
    <location>
        <begin position="292"/>
        <end position="313"/>
    </location>
</feature>
<dbReference type="Pfam" id="PF01490">
    <property type="entry name" value="Aa_trans"/>
    <property type="match status" value="1"/>
</dbReference>
<feature type="transmembrane region" description="Helical" evidence="7">
    <location>
        <begin position="66"/>
        <end position="88"/>
    </location>
</feature>
<keyword evidence="10" id="KW-1185">Reference proteome</keyword>